<reference evidence="1" key="1">
    <citation type="submission" date="2023-05" db="EMBL/GenBank/DDBJ databases">
        <title>Nepenthes gracilis genome sequencing.</title>
        <authorList>
            <person name="Fukushima K."/>
        </authorList>
    </citation>
    <scope>NUCLEOTIDE SEQUENCE</scope>
    <source>
        <strain evidence="1">SING2019-196</strain>
    </source>
</reference>
<evidence type="ECO:0000313" key="2">
    <source>
        <dbReference type="Proteomes" id="UP001279734"/>
    </source>
</evidence>
<dbReference type="EMBL" id="BSYO01000008">
    <property type="protein sequence ID" value="GMH08068.1"/>
    <property type="molecule type" value="Genomic_DNA"/>
</dbReference>
<comment type="caution">
    <text evidence="1">The sequence shown here is derived from an EMBL/GenBank/DDBJ whole genome shotgun (WGS) entry which is preliminary data.</text>
</comment>
<gene>
    <name evidence="1" type="ORF">Nepgr_009908</name>
</gene>
<name>A0AAD3XKK5_NEPGR</name>
<keyword evidence="2" id="KW-1185">Reference proteome</keyword>
<dbReference type="Proteomes" id="UP001279734">
    <property type="component" value="Unassembled WGS sequence"/>
</dbReference>
<proteinExistence type="predicted"/>
<evidence type="ECO:0000313" key="1">
    <source>
        <dbReference type="EMBL" id="GMH08068.1"/>
    </source>
</evidence>
<accession>A0AAD3XKK5</accession>
<dbReference type="AlphaFoldDB" id="A0AAD3XKK5"/>
<sequence length="102" mass="11510">MVVKSNPQKAIGKTKARLDVSIFALRWRLGTSLPLVLWYSRILFPSAMAKMNQTKIRLRVFLARSKENGGETLVLESPVLVIRVWEHSIHGEASLPMNAHVC</sequence>
<organism evidence="1 2">
    <name type="scientific">Nepenthes gracilis</name>
    <name type="common">Slender pitcher plant</name>
    <dbReference type="NCBI Taxonomy" id="150966"/>
    <lineage>
        <taxon>Eukaryota</taxon>
        <taxon>Viridiplantae</taxon>
        <taxon>Streptophyta</taxon>
        <taxon>Embryophyta</taxon>
        <taxon>Tracheophyta</taxon>
        <taxon>Spermatophyta</taxon>
        <taxon>Magnoliopsida</taxon>
        <taxon>eudicotyledons</taxon>
        <taxon>Gunneridae</taxon>
        <taxon>Pentapetalae</taxon>
        <taxon>Caryophyllales</taxon>
        <taxon>Nepenthaceae</taxon>
        <taxon>Nepenthes</taxon>
    </lineage>
</organism>
<protein>
    <submittedName>
        <fullName evidence="1">Uncharacterized protein</fullName>
    </submittedName>
</protein>